<dbReference type="GO" id="GO:0080019">
    <property type="term" value="F:alcohol-forming very long-chain fatty acyl-CoA reductase activity"/>
    <property type="evidence" value="ECO:0007669"/>
    <property type="project" value="InterPro"/>
</dbReference>
<accession>A0A1A8XT53</accession>
<dbReference type="GO" id="GO:0035336">
    <property type="term" value="P:long-chain fatty-acyl-CoA metabolic process"/>
    <property type="evidence" value="ECO:0007669"/>
    <property type="project" value="TreeGrafter"/>
</dbReference>
<proteinExistence type="predicted"/>
<organism evidence="2 3">
    <name type="scientific">Candidatus Propionivibrio aalborgensis</name>
    <dbReference type="NCBI Taxonomy" id="1860101"/>
    <lineage>
        <taxon>Bacteria</taxon>
        <taxon>Pseudomonadati</taxon>
        <taxon>Pseudomonadota</taxon>
        <taxon>Betaproteobacteria</taxon>
        <taxon>Rhodocyclales</taxon>
        <taxon>Rhodocyclaceae</taxon>
        <taxon>Propionivibrio</taxon>
    </lineage>
</organism>
<gene>
    <name evidence="2" type="ORF">PROAA_2640001</name>
</gene>
<dbReference type="InterPro" id="IPR026055">
    <property type="entry name" value="FAR"/>
</dbReference>
<name>A0A1A8XT53_9RHOO</name>
<feature type="domain" description="Thioester reductase (TE)" evidence="1">
    <location>
        <begin position="6"/>
        <end position="248"/>
    </location>
</feature>
<dbReference type="InterPro" id="IPR036291">
    <property type="entry name" value="NAD(P)-bd_dom_sf"/>
</dbReference>
<dbReference type="PANTHER" id="PTHR11011:SF45">
    <property type="entry name" value="FATTY ACYL-COA REDUCTASE CG8306-RELATED"/>
    <property type="match status" value="1"/>
</dbReference>
<evidence type="ECO:0000313" key="3">
    <source>
        <dbReference type="Proteomes" id="UP000199600"/>
    </source>
</evidence>
<dbReference type="Proteomes" id="UP000199600">
    <property type="component" value="Unassembled WGS sequence"/>
</dbReference>
<dbReference type="AlphaFoldDB" id="A0A1A8XT53"/>
<dbReference type="PANTHER" id="PTHR11011">
    <property type="entry name" value="MALE STERILITY PROTEIN 2-RELATED"/>
    <property type="match status" value="1"/>
</dbReference>
<reference evidence="2 3" key="1">
    <citation type="submission" date="2016-06" db="EMBL/GenBank/DDBJ databases">
        <authorList>
            <person name="Kjaerup R.B."/>
            <person name="Dalgaard T.S."/>
            <person name="Juul-Madsen H.R."/>
        </authorList>
    </citation>
    <scope>NUCLEOTIDE SEQUENCE [LARGE SCALE GENOMIC DNA]</scope>
    <source>
        <strain evidence="2">2</strain>
    </source>
</reference>
<sequence>MKTYFVTGATGAIGSALIPILLQDTQGKETRVRLLLRAKSSEDLALRLEALFSFWQTHADDIPTRSRVKALRGDVTLPRLGLDEADYQALCAECTHIVHSAGNVRMNLPIEQARHSSVDSAQNIIALAHDSPRLEKVEFVSTVGVGGRTHGAVPEEWILTPRGFHNTYEQAKAEAEDVIRAELEHGMALTVHRPSMVVGDTISGRIIHFQVFYHLCEFLSGRRTLGLAPGFGVARLDIVPADYVAKIIAWSSGTDITIGRILHSCSGPDLALPLVPLRETVRQAFVAAGRALPPVINLPTSVFRALLTGVSFFMPAETRRAIKTLPVFLDYLATEQSFSNCNTTALLATPGLAVPPPHSYLDKVLAYYLGRIQV</sequence>
<dbReference type="InterPro" id="IPR013120">
    <property type="entry name" value="FAR_NAD-bd"/>
</dbReference>
<evidence type="ECO:0000313" key="2">
    <source>
        <dbReference type="EMBL" id="SBT08264.1"/>
    </source>
</evidence>
<dbReference type="Pfam" id="PF07993">
    <property type="entry name" value="NAD_binding_4"/>
    <property type="match status" value="1"/>
</dbReference>
<protein>
    <submittedName>
        <fullName evidence="2">Non-ribosomal peptide synthase, dehydrogenase domain-containing protein</fullName>
    </submittedName>
</protein>
<dbReference type="EMBL" id="FLQY01000184">
    <property type="protein sequence ID" value="SBT08264.1"/>
    <property type="molecule type" value="Genomic_DNA"/>
</dbReference>
<dbReference type="RefSeq" id="WP_186411167.1">
    <property type="nucleotide sequence ID" value="NZ_FLQY01000184.1"/>
</dbReference>
<evidence type="ECO:0000259" key="1">
    <source>
        <dbReference type="Pfam" id="PF07993"/>
    </source>
</evidence>
<dbReference type="SUPFAM" id="SSF51735">
    <property type="entry name" value="NAD(P)-binding Rossmann-fold domains"/>
    <property type="match status" value="1"/>
</dbReference>
<dbReference type="Gene3D" id="3.40.50.720">
    <property type="entry name" value="NAD(P)-binding Rossmann-like Domain"/>
    <property type="match status" value="1"/>
</dbReference>
<keyword evidence="3" id="KW-1185">Reference proteome</keyword>